<keyword evidence="2" id="KW-1185">Reference proteome</keyword>
<sequence length="474" mass="54604">MTTVPTVLHGARVFVGPGDRLFGFDRIWVLIHRGAQYVYGRHGNDKRDEELLAHVLDYPDKDAAYSEAHGILEGRSESYYDRPAPVLRGRDAALKGDSPPVWTIDFDQDRVFFDQDGRHLTYQFIYHEIRPSRLLRLFQPYTPMQLPIMRTQTASSLAAAPRNVIPQQLFDLTYRMATDYERNWREANYTIERCGLQQIAMGLLSCFTLNFTTMRIVPLNIHLHPYLGQAEPRNLLRWRTWPSPQVVPTVSLGATQILFTERMDQAASLVHEHFTSAATTDPRNHDSYDYDSDMSYYDYDGNYISSSAHHNAPKVRKIHYIVTSIREIQYFCKTLDTISCTPVIPFFDGTTPPSETGVRWLLNAIHAHAYPLRTHFDTLSVPLELQEMILDYASDTLFDRAVYASVLNIGIPFAWKEGAFLLKCSKMGHGRKLDVTKAEYHIWFWGDYVGLTYQADGGGPYRIVERSKLKIWIY</sequence>
<name>A0A6A5ZZT7_9PLEO</name>
<dbReference type="EMBL" id="ML977518">
    <property type="protein sequence ID" value="KAF2124796.1"/>
    <property type="molecule type" value="Genomic_DNA"/>
</dbReference>
<evidence type="ECO:0000313" key="1">
    <source>
        <dbReference type="EMBL" id="KAF2124796.1"/>
    </source>
</evidence>
<dbReference type="Proteomes" id="UP000799771">
    <property type="component" value="Unassembled WGS sequence"/>
</dbReference>
<dbReference type="AlphaFoldDB" id="A0A6A5ZZT7"/>
<dbReference type="OrthoDB" id="4934446at2759"/>
<gene>
    <name evidence="1" type="ORF">P153DRAFT_127388</name>
</gene>
<protein>
    <submittedName>
        <fullName evidence="1">Uncharacterized protein</fullName>
    </submittedName>
</protein>
<proteinExistence type="predicted"/>
<dbReference type="GeneID" id="54402452"/>
<organism evidence="1 2">
    <name type="scientific">Dothidotthia symphoricarpi CBS 119687</name>
    <dbReference type="NCBI Taxonomy" id="1392245"/>
    <lineage>
        <taxon>Eukaryota</taxon>
        <taxon>Fungi</taxon>
        <taxon>Dikarya</taxon>
        <taxon>Ascomycota</taxon>
        <taxon>Pezizomycotina</taxon>
        <taxon>Dothideomycetes</taxon>
        <taxon>Pleosporomycetidae</taxon>
        <taxon>Pleosporales</taxon>
        <taxon>Dothidotthiaceae</taxon>
        <taxon>Dothidotthia</taxon>
    </lineage>
</organism>
<dbReference type="RefSeq" id="XP_033519189.1">
    <property type="nucleotide sequence ID" value="XM_033662020.1"/>
</dbReference>
<accession>A0A6A5ZZT7</accession>
<evidence type="ECO:0000313" key="2">
    <source>
        <dbReference type="Proteomes" id="UP000799771"/>
    </source>
</evidence>
<reference evidence="1" key="1">
    <citation type="journal article" date="2020" name="Stud. Mycol.">
        <title>101 Dothideomycetes genomes: a test case for predicting lifestyles and emergence of pathogens.</title>
        <authorList>
            <person name="Haridas S."/>
            <person name="Albert R."/>
            <person name="Binder M."/>
            <person name="Bloem J."/>
            <person name="Labutti K."/>
            <person name="Salamov A."/>
            <person name="Andreopoulos B."/>
            <person name="Baker S."/>
            <person name="Barry K."/>
            <person name="Bills G."/>
            <person name="Bluhm B."/>
            <person name="Cannon C."/>
            <person name="Castanera R."/>
            <person name="Culley D."/>
            <person name="Daum C."/>
            <person name="Ezra D."/>
            <person name="Gonzalez J."/>
            <person name="Henrissat B."/>
            <person name="Kuo A."/>
            <person name="Liang C."/>
            <person name="Lipzen A."/>
            <person name="Lutzoni F."/>
            <person name="Magnuson J."/>
            <person name="Mondo S."/>
            <person name="Nolan M."/>
            <person name="Ohm R."/>
            <person name="Pangilinan J."/>
            <person name="Park H.-J."/>
            <person name="Ramirez L."/>
            <person name="Alfaro M."/>
            <person name="Sun H."/>
            <person name="Tritt A."/>
            <person name="Yoshinaga Y."/>
            <person name="Zwiers L.-H."/>
            <person name="Turgeon B."/>
            <person name="Goodwin S."/>
            <person name="Spatafora J."/>
            <person name="Crous P."/>
            <person name="Grigoriev I."/>
        </authorList>
    </citation>
    <scope>NUCLEOTIDE SEQUENCE</scope>
    <source>
        <strain evidence="1">CBS 119687</strain>
    </source>
</reference>